<proteinExistence type="predicted"/>
<accession>A0A7C8ZRJ7</accession>
<feature type="region of interest" description="Disordered" evidence="1">
    <location>
        <begin position="1"/>
        <end position="74"/>
    </location>
</feature>
<sequence>MVPRKHQLLSIGVVPDSHQCHRRREEKPAKHRRKPNGVRQLVNQAPPADADLESRRRREPTAGNPLDADSGDEAVGVVVVAVEEARRVHPAAGDSGGAGDGGGYGSVEEDDGVDAEFCGVDVALVDGDSLLRC</sequence>
<name>A0A7C8ZRJ7_OPUST</name>
<reference evidence="2" key="2">
    <citation type="submission" date="2020-07" db="EMBL/GenBank/DDBJ databases">
        <authorList>
            <person name="Vera ALvarez R."/>
            <person name="Arias-Moreno D.M."/>
            <person name="Jimenez-Jacinto V."/>
            <person name="Jimenez-Bremont J.F."/>
            <person name="Swaminathan K."/>
            <person name="Moose S.P."/>
            <person name="Guerrero-Gonzalez M.L."/>
            <person name="Marino-Ramirez L."/>
            <person name="Landsman D."/>
            <person name="Rodriguez-Kessler M."/>
            <person name="Delgado-Sanchez P."/>
        </authorList>
    </citation>
    <scope>NUCLEOTIDE SEQUENCE</scope>
    <source>
        <tissue evidence="2">Cladode</tissue>
    </source>
</reference>
<feature type="region of interest" description="Disordered" evidence="1">
    <location>
        <begin position="87"/>
        <end position="110"/>
    </location>
</feature>
<dbReference type="EMBL" id="GISG01162465">
    <property type="protein sequence ID" value="MBA4649932.1"/>
    <property type="molecule type" value="Transcribed_RNA"/>
</dbReference>
<reference evidence="2" key="1">
    <citation type="journal article" date="2013" name="J. Plant Res.">
        <title>Effect of fungi and light on seed germination of three Opuntia species from semiarid lands of central Mexico.</title>
        <authorList>
            <person name="Delgado-Sanchez P."/>
            <person name="Jimenez-Bremont J.F."/>
            <person name="Guerrero-Gonzalez Mde L."/>
            <person name="Flores J."/>
        </authorList>
    </citation>
    <scope>NUCLEOTIDE SEQUENCE</scope>
    <source>
        <tissue evidence="2">Cladode</tissue>
    </source>
</reference>
<feature type="compositionally biased region" description="Gly residues" evidence="1">
    <location>
        <begin position="94"/>
        <end position="105"/>
    </location>
</feature>
<dbReference type="AlphaFoldDB" id="A0A7C8ZRJ7"/>
<protein>
    <submittedName>
        <fullName evidence="2">Uncharacterized protein</fullName>
    </submittedName>
</protein>
<organism evidence="2">
    <name type="scientific">Opuntia streptacantha</name>
    <name type="common">Prickly pear cactus</name>
    <name type="synonym">Opuntia cardona</name>
    <dbReference type="NCBI Taxonomy" id="393608"/>
    <lineage>
        <taxon>Eukaryota</taxon>
        <taxon>Viridiplantae</taxon>
        <taxon>Streptophyta</taxon>
        <taxon>Embryophyta</taxon>
        <taxon>Tracheophyta</taxon>
        <taxon>Spermatophyta</taxon>
        <taxon>Magnoliopsida</taxon>
        <taxon>eudicotyledons</taxon>
        <taxon>Gunneridae</taxon>
        <taxon>Pentapetalae</taxon>
        <taxon>Caryophyllales</taxon>
        <taxon>Cactineae</taxon>
        <taxon>Cactaceae</taxon>
        <taxon>Opuntioideae</taxon>
        <taxon>Opuntia</taxon>
    </lineage>
</organism>
<evidence type="ECO:0000256" key="1">
    <source>
        <dbReference type="SAM" id="MobiDB-lite"/>
    </source>
</evidence>
<evidence type="ECO:0000313" key="2">
    <source>
        <dbReference type="EMBL" id="MBA4649932.1"/>
    </source>
</evidence>